<dbReference type="Proteomes" id="UP001597073">
    <property type="component" value="Unassembled WGS sequence"/>
</dbReference>
<name>A0ABW2ZEG0_9SPHI</name>
<keyword evidence="3" id="KW-1185">Reference proteome</keyword>
<feature type="compositionally biased region" description="Polar residues" evidence="1">
    <location>
        <begin position="1"/>
        <end position="14"/>
    </location>
</feature>
<dbReference type="RefSeq" id="WP_377140222.1">
    <property type="nucleotide sequence ID" value="NZ_JBHTIA010000003.1"/>
</dbReference>
<reference evidence="3" key="1">
    <citation type="journal article" date="2019" name="Int. J. Syst. Evol. Microbiol.">
        <title>The Global Catalogue of Microorganisms (GCM) 10K type strain sequencing project: providing services to taxonomists for standard genome sequencing and annotation.</title>
        <authorList>
            <consortium name="The Broad Institute Genomics Platform"/>
            <consortium name="The Broad Institute Genome Sequencing Center for Infectious Disease"/>
            <person name="Wu L."/>
            <person name="Ma J."/>
        </authorList>
    </citation>
    <scope>NUCLEOTIDE SEQUENCE [LARGE SCALE GENOMIC DNA]</scope>
    <source>
        <strain evidence="3">CCUG 60742</strain>
    </source>
</reference>
<protein>
    <submittedName>
        <fullName evidence="2">Uncharacterized protein</fullName>
    </submittedName>
</protein>
<accession>A0ABW2ZEG0</accession>
<evidence type="ECO:0000256" key="1">
    <source>
        <dbReference type="SAM" id="MobiDB-lite"/>
    </source>
</evidence>
<proteinExistence type="predicted"/>
<sequence length="72" mass="7928">METAISTPESNLIPNANPAETKPAIPAESASKVPGRNPADWHCRDLNLVHLLKGHGLGFFLYAQELLMTIYR</sequence>
<dbReference type="EMBL" id="JBHTIA010000003">
    <property type="protein sequence ID" value="MFD0764570.1"/>
    <property type="molecule type" value="Genomic_DNA"/>
</dbReference>
<organism evidence="2 3">
    <name type="scientific">Mucilaginibacter lutimaris</name>
    <dbReference type="NCBI Taxonomy" id="931629"/>
    <lineage>
        <taxon>Bacteria</taxon>
        <taxon>Pseudomonadati</taxon>
        <taxon>Bacteroidota</taxon>
        <taxon>Sphingobacteriia</taxon>
        <taxon>Sphingobacteriales</taxon>
        <taxon>Sphingobacteriaceae</taxon>
        <taxon>Mucilaginibacter</taxon>
    </lineage>
</organism>
<evidence type="ECO:0000313" key="2">
    <source>
        <dbReference type="EMBL" id="MFD0764570.1"/>
    </source>
</evidence>
<gene>
    <name evidence="2" type="ORF">ACFQZI_06875</name>
</gene>
<comment type="caution">
    <text evidence="2">The sequence shown here is derived from an EMBL/GenBank/DDBJ whole genome shotgun (WGS) entry which is preliminary data.</text>
</comment>
<feature type="region of interest" description="Disordered" evidence="1">
    <location>
        <begin position="1"/>
        <end position="36"/>
    </location>
</feature>
<evidence type="ECO:0000313" key="3">
    <source>
        <dbReference type="Proteomes" id="UP001597073"/>
    </source>
</evidence>